<sequence>MGLFGINHDKNERVLSFAFGGYKFKADDKYISYQSAYGRSFKVLKSDIETVSLDSGGAGKNKIKLNSKGTLLAEVELPKGWAEKVQDFILGEIKK</sequence>
<gene>
    <name evidence="1" type="ORF">UT17_C0003G0248</name>
</gene>
<name>A0A0G0LW32_9BACT</name>
<evidence type="ECO:0000313" key="2">
    <source>
        <dbReference type="Proteomes" id="UP000034774"/>
    </source>
</evidence>
<proteinExistence type="predicted"/>
<evidence type="ECO:0000313" key="1">
    <source>
        <dbReference type="EMBL" id="KKQ92225.1"/>
    </source>
</evidence>
<protein>
    <recommendedName>
        <fullName evidence="3">YokE-like PH domain-containing protein</fullName>
    </recommendedName>
</protein>
<dbReference type="AlphaFoldDB" id="A0A0G0LW32"/>
<reference evidence="1 2" key="1">
    <citation type="journal article" date="2015" name="Nature">
        <title>rRNA introns, odd ribosomes, and small enigmatic genomes across a large radiation of phyla.</title>
        <authorList>
            <person name="Brown C.T."/>
            <person name="Hug L.A."/>
            <person name="Thomas B.C."/>
            <person name="Sharon I."/>
            <person name="Castelle C.J."/>
            <person name="Singh A."/>
            <person name="Wilkins M.J."/>
            <person name="Williams K.H."/>
            <person name="Banfield J.F."/>
        </authorList>
    </citation>
    <scope>NUCLEOTIDE SEQUENCE [LARGE SCALE GENOMIC DNA]</scope>
</reference>
<dbReference type="Proteomes" id="UP000034774">
    <property type="component" value="Unassembled WGS sequence"/>
</dbReference>
<evidence type="ECO:0008006" key="3">
    <source>
        <dbReference type="Google" id="ProtNLM"/>
    </source>
</evidence>
<comment type="caution">
    <text evidence="1">The sequence shown here is derived from an EMBL/GenBank/DDBJ whole genome shotgun (WGS) entry which is preliminary data.</text>
</comment>
<dbReference type="EMBL" id="LBVU01000003">
    <property type="protein sequence ID" value="KKQ92225.1"/>
    <property type="molecule type" value="Genomic_DNA"/>
</dbReference>
<organism evidence="1 2">
    <name type="scientific">Candidatus Woesebacteria bacterium GW2011_GWB1_39_10</name>
    <dbReference type="NCBI Taxonomy" id="1618572"/>
    <lineage>
        <taxon>Bacteria</taxon>
        <taxon>Candidatus Woeseibacteriota</taxon>
    </lineage>
</organism>
<accession>A0A0G0LW32</accession>